<dbReference type="Proteomes" id="UP001165190">
    <property type="component" value="Unassembled WGS sequence"/>
</dbReference>
<accession>A0A9W7J5L5</accession>
<evidence type="ECO:0000313" key="1">
    <source>
        <dbReference type="EMBL" id="GMJ07815.1"/>
    </source>
</evidence>
<comment type="caution">
    <text evidence="1">The sequence shown here is derived from an EMBL/GenBank/DDBJ whole genome shotgun (WGS) entry which is preliminary data.</text>
</comment>
<evidence type="ECO:0000313" key="2">
    <source>
        <dbReference type="Proteomes" id="UP001165190"/>
    </source>
</evidence>
<dbReference type="EMBL" id="BSYR01000049">
    <property type="protein sequence ID" value="GMJ07815.1"/>
    <property type="molecule type" value="Genomic_DNA"/>
</dbReference>
<name>A0A9W7J5L5_HIBTR</name>
<sequence>MHPAHLKGAIKVYPARLKGIEIQEFISRCKMHPARLKGTVNVYPAHLKGTGIREFISRCKIHLARLKGVVKVYPARLKGVVRCTPLVSRVLGFKNSFLDVIGSTLS</sequence>
<reference evidence="1" key="1">
    <citation type="submission" date="2023-05" db="EMBL/GenBank/DDBJ databases">
        <title>Genome and transcriptome analyses reveal genes involved in the formation of fine ridges on petal epidermal cells in Hibiscus trionum.</title>
        <authorList>
            <person name="Koshimizu S."/>
            <person name="Masuda S."/>
            <person name="Ishii T."/>
            <person name="Shirasu K."/>
            <person name="Hoshino A."/>
            <person name="Arita M."/>
        </authorList>
    </citation>
    <scope>NUCLEOTIDE SEQUENCE</scope>
    <source>
        <strain evidence="1">Hamamatsu line</strain>
    </source>
</reference>
<organism evidence="1 2">
    <name type="scientific">Hibiscus trionum</name>
    <name type="common">Flower of an hour</name>
    <dbReference type="NCBI Taxonomy" id="183268"/>
    <lineage>
        <taxon>Eukaryota</taxon>
        <taxon>Viridiplantae</taxon>
        <taxon>Streptophyta</taxon>
        <taxon>Embryophyta</taxon>
        <taxon>Tracheophyta</taxon>
        <taxon>Spermatophyta</taxon>
        <taxon>Magnoliopsida</taxon>
        <taxon>eudicotyledons</taxon>
        <taxon>Gunneridae</taxon>
        <taxon>Pentapetalae</taxon>
        <taxon>rosids</taxon>
        <taxon>malvids</taxon>
        <taxon>Malvales</taxon>
        <taxon>Malvaceae</taxon>
        <taxon>Malvoideae</taxon>
        <taxon>Hibiscus</taxon>
    </lineage>
</organism>
<protein>
    <submittedName>
        <fullName evidence="1">Uncharacterized protein</fullName>
    </submittedName>
</protein>
<proteinExistence type="predicted"/>
<gene>
    <name evidence="1" type="ORF">HRI_004450700</name>
</gene>
<dbReference type="AlphaFoldDB" id="A0A9W7J5L5"/>
<keyword evidence="2" id="KW-1185">Reference proteome</keyword>